<dbReference type="Pfam" id="PF13529">
    <property type="entry name" value="Peptidase_C39_2"/>
    <property type="match status" value="1"/>
</dbReference>
<keyword evidence="4" id="KW-1185">Reference proteome</keyword>
<reference evidence="4" key="1">
    <citation type="submission" date="2016-11" db="EMBL/GenBank/DDBJ databases">
        <authorList>
            <person name="Varghese N."/>
            <person name="Submissions S."/>
        </authorList>
    </citation>
    <scope>NUCLEOTIDE SEQUENCE [LARGE SCALE GENOMIC DNA]</scope>
    <source>
        <strain evidence="4">DSM 15449</strain>
    </source>
</reference>
<dbReference type="OrthoDB" id="3186156at2"/>
<accession>A0A1M5V3A4</accession>
<evidence type="ECO:0000313" key="3">
    <source>
        <dbReference type="EMBL" id="SHH69705.1"/>
    </source>
</evidence>
<protein>
    <submittedName>
        <fullName evidence="3">Peptidase_C39 like family protein</fullName>
    </submittedName>
</protein>
<dbReference type="EMBL" id="FQXJ01000004">
    <property type="protein sequence ID" value="SHH69705.1"/>
    <property type="molecule type" value="Genomic_DNA"/>
</dbReference>
<feature type="transmembrane region" description="Helical" evidence="1">
    <location>
        <begin position="28"/>
        <end position="50"/>
    </location>
</feature>
<keyword evidence="1" id="KW-0472">Membrane</keyword>
<evidence type="ECO:0000313" key="4">
    <source>
        <dbReference type="Proteomes" id="UP000183954"/>
    </source>
</evidence>
<evidence type="ECO:0000259" key="2">
    <source>
        <dbReference type="Pfam" id="PF13529"/>
    </source>
</evidence>
<dbReference type="Gene3D" id="3.90.70.10">
    <property type="entry name" value="Cysteine proteinases"/>
    <property type="match status" value="1"/>
</dbReference>
<organism evidence="3 4">
    <name type="scientific">Desulfosporosinus lacus DSM 15449</name>
    <dbReference type="NCBI Taxonomy" id="1121420"/>
    <lineage>
        <taxon>Bacteria</taxon>
        <taxon>Bacillati</taxon>
        <taxon>Bacillota</taxon>
        <taxon>Clostridia</taxon>
        <taxon>Eubacteriales</taxon>
        <taxon>Desulfitobacteriaceae</taxon>
        <taxon>Desulfosporosinus</taxon>
    </lineage>
</organism>
<dbReference type="Proteomes" id="UP000183954">
    <property type="component" value="Unassembled WGS sequence"/>
</dbReference>
<sequence>MPIDPATAKALTAVVSNVVRDGETGKKVLLIIIAPVIGLLLLMAMILQILTLPFTILGTAFSGDELAYVQNMRADTAYTQLIGKEDADYKESYGQTFAEMTLSSGSTQVVYYNQLDSRWADIPYGTTGTIGESGCGPTALAIIVSTLTSTDHGPIEMSEWSVAHGYRCEGNGSYHSLIPDGARTFGLKAEGATSQDAAKIAQALADNKLVGVIMGKGHFTSSGHFIVLRSITDSGKILVADPASKQRSEQAWDFNIILNEAQKGAGASGPFWIISQ</sequence>
<feature type="domain" description="Peptidase C39-like" evidence="2">
    <location>
        <begin position="108"/>
        <end position="243"/>
    </location>
</feature>
<gene>
    <name evidence="3" type="ORF">SAMN02746098_01180</name>
</gene>
<proteinExistence type="predicted"/>
<name>A0A1M5V3A4_9FIRM</name>
<dbReference type="STRING" id="1121420.SAMN02746098_01180"/>
<keyword evidence="1" id="KW-1133">Transmembrane helix</keyword>
<keyword evidence="1" id="KW-0812">Transmembrane</keyword>
<dbReference type="AlphaFoldDB" id="A0A1M5V3A4"/>
<dbReference type="InterPro" id="IPR039564">
    <property type="entry name" value="Peptidase_C39-like"/>
</dbReference>
<evidence type="ECO:0000256" key="1">
    <source>
        <dbReference type="SAM" id="Phobius"/>
    </source>
</evidence>